<accession>A0A1F4VM25</accession>
<dbReference type="AlphaFoldDB" id="A0A1F4VM25"/>
<evidence type="ECO:0000313" key="5">
    <source>
        <dbReference type="Proteomes" id="UP000178964"/>
    </source>
</evidence>
<feature type="domain" description="Carbamoyltransferase" evidence="2">
    <location>
        <begin position="9"/>
        <end position="351"/>
    </location>
</feature>
<gene>
    <name evidence="4" type="ORF">A3A70_03185</name>
</gene>
<dbReference type="Proteomes" id="UP000178964">
    <property type="component" value="Unassembled WGS sequence"/>
</dbReference>
<dbReference type="Gene3D" id="3.30.420.40">
    <property type="match status" value="1"/>
</dbReference>
<dbReference type="Gene3D" id="3.90.870.20">
    <property type="entry name" value="Carbamoyltransferase, C-terminal domain"/>
    <property type="match status" value="1"/>
</dbReference>
<evidence type="ECO:0008006" key="6">
    <source>
        <dbReference type="Google" id="ProtNLM"/>
    </source>
</evidence>
<dbReference type="GO" id="GO:0003824">
    <property type="term" value="F:catalytic activity"/>
    <property type="evidence" value="ECO:0007669"/>
    <property type="project" value="InterPro"/>
</dbReference>
<dbReference type="InterPro" id="IPR031730">
    <property type="entry name" value="Carbam_trans_C"/>
</dbReference>
<evidence type="ECO:0000313" key="4">
    <source>
        <dbReference type="EMBL" id="OGC58272.1"/>
    </source>
</evidence>
<dbReference type="EMBL" id="MEVK01000039">
    <property type="protein sequence ID" value="OGC58272.1"/>
    <property type="molecule type" value="Genomic_DNA"/>
</dbReference>
<comment type="similarity">
    <text evidence="1">Belongs to the NodU/CmcH family.</text>
</comment>
<dbReference type="CDD" id="cd24100">
    <property type="entry name" value="ASKHA_NBD_MJ1051-like_N"/>
    <property type="match status" value="1"/>
</dbReference>
<dbReference type="InterPro" id="IPR043129">
    <property type="entry name" value="ATPase_NBD"/>
</dbReference>
<dbReference type="InterPro" id="IPR051338">
    <property type="entry name" value="NodU/CmcH_Carbamoyltrnsfr"/>
</dbReference>
<proteinExistence type="inferred from homology"/>
<dbReference type="InterPro" id="IPR003696">
    <property type="entry name" value="Carbtransf_dom"/>
</dbReference>
<dbReference type="PANTHER" id="PTHR34847:SF1">
    <property type="entry name" value="NODULATION PROTEIN U"/>
    <property type="match status" value="1"/>
</dbReference>
<reference evidence="4 5" key="1">
    <citation type="journal article" date="2016" name="Nat. Commun.">
        <title>Thousands of microbial genomes shed light on interconnected biogeochemical processes in an aquifer system.</title>
        <authorList>
            <person name="Anantharaman K."/>
            <person name="Brown C.T."/>
            <person name="Hug L.A."/>
            <person name="Sharon I."/>
            <person name="Castelle C.J."/>
            <person name="Probst A.J."/>
            <person name="Thomas B.C."/>
            <person name="Singh A."/>
            <person name="Wilkins M.J."/>
            <person name="Karaoz U."/>
            <person name="Brodie E.L."/>
            <person name="Williams K.H."/>
            <person name="Hubbard S.S."/>
            <person name="Banfield J.F."/>
        </authorList>
    </citation>
    <scope>NUCLEOTIDE SEQUENCE [LARGE SCALE GENOMIC DNA]</scope>
</reference>
<evidence type="ECO:0000259" key="2">
    <source>
        <dbReference type="Pfam" id="PF02543"/>
    </source>
</evidence>
<sequence length="583" mass="66240">MSEEIKVFLGIYHGHNATVSVLSEDGEFIASLSEERFRNEKNYSGFPTLVTDFILNKYPAENILGVGLPFKYMNSVFLSQTPESNLFFVMRNKLLAILRGILLRLNRRLHDKIYEAYKDHYAQKVALKQKLITAKALGIEVSKVRNFHHQLAHAYSAYYLSPFNQEDALVLTLDGEGDGLCATVSTMKNGKLKTISVTPQGCSLGWIYMDVTRYLGMKPNEHEFKVMGLAPFAKREHIDEVYEVIKSWIVVDDLTFKTKFDTHLSYDVMCKELATFRFDNIAGAFQLLVEERLKEWVGNAIKTSGLDTIVCAGGVFMNVKANLAVSELPSVKKMWIMPSSGDESSPMGSAIASYLRYCRTNELQPVVRSLKDLYLGMSVTNEEISAYLLEGDYDDRYEIEYVKDIEEVIARLLSEGEIVANLSGRMEWGARALGNRSILADPSKPELIKIINEYVKNRDFWMPFAGSILEERANDYFANPKGISADYMVMSFRSTPLAQKELISALHSYDLTIRPQVVRKEWNPRYWNIIKNFERKTGIGGVLNTSFNLHGYPIVATHRAALDVFEQSGIKYLVLENYLIHKA</sequence>
<name>A0A1F4VM25_UNCKA</name>
<protein>
    <recommendedName>
        <fullName evidence="6">Carbamoyltransferase</fullName>
    </recommendedName>
</protein>
<evidence type="ECO:0000259" key="3">
    <source>
        <dbReference type="Pfam" id="PF16861"/>
    </source>
</evidence>
<dbReference type="STRING" id="1802627.A3A70_03185"/>
<comment type="caution">
    <text evidence="4">The sequence shown here is derived from an EMBL/GenBank/DDBJ whole genome shotgun (WGS) entry which is preliminary data.</text>
</comment>
<dbReference type="Pfam" id="PF16861">
    <property type="entry name" value="Carbam_trans_C"/>
    <property type="match status" value="1"/>
</dbReference>
<dbReference type="PANTHER" id="PTHR34847">
    <property type="entry name" value="NODULATION PROTEIN U"/>
    <property type="match status" value="1"/>
</dbReference>
<organism evidence="4 5">
    <name type="scientific">candidate division WWE3 bacterium RIFCSPLOWO2_01_FULL_42_11</name>
    <dbReference type="NCBI Taxonomy" id="1802627"/>
    <lineage>
        <taxon>Bacteria</taxon>
        <taxon>Katanobacteria</taxon>
    </lineage>
</organism>
<dbReference type="Pfam" id="PF02543">
    <property type="entry name" value="Carbam_trans_N"/>
    <property type="match status" value="1"/>
</dbReference>
<dbReference type="SUPFAM" id="SSF53067">
    <property type="entry name" value="Actin-like ATPase domain"/>
    <property type="match status" value="1"/>
</dbReference>
<feature type="domain" description="Carbamoyltransferase C-terminal" evidence="3">
    <location>
        <begin position="410"/>
        <end position="582"/>
    </location>
</feature>
<evidence type="ECO:0000256" key="1">
    <source>
        <dbReference type="ARBA" id="ARBA00006129"/>
    </source>
</evidence>
<dbReference type="InterPro" id="IPR038152">
    <property type="entry name" value="Carbam_trans_C_sf"/>
</dbReference>